<evidence type="ECO:0000313" key="1">
    <source>
        <dbReference type="EMBL" id="SOZ34146.1"/>
    </source>
</evidence>
<organism evidence="2 3">
    <name type="scientific">Cupriavidus neocaledonicus</name>
    <dbReference type="NCBI Taxonomy" id="1040979"/>
    <lineage>
        <taxon>Bacteria</taxon>
        <taxon>Pseudomonadati</taxon>
        <taxon>Pseudomonadota</taxon>
        <taxon>Betaproteobacteria</taxon>
        <taxon>Burkholderiales</taxon>
        <taxon>Burkholderiaceae</taxon>
        <taxon>Cupriavidus</taxon>
    </lineage>
</organism>
<dbReference type="Proteomes" id="UP000255168">
    <property type="component" value="Chromosome I"/>
</dbReference>
<name>A0A375H3M7_9BURK</name>
<reference evidence="3 4" key="1">
    <citation type="submission" date="2018-01" db="EMBL/GenBank/DDBJ databases">
        <authorList>
            <person name="Clerissi C."/>
        </authorList>
    </citation>
    <scope>NUCLEOTIDE SEQUENCE [LARGE SCALE GENOMIC DNA]</scope>
    <source>
        <strain evidence="1">Cupriavidus taiwanensis STM 6082</strain>
        <strain evidence="2">Cupriavidus taiwanensis STM 6160</strain>
    </source>
</reference>
<dbReference type="AlphaFoldDB" id="A0A375H3M7"/>
<dbReference type="EMBL" id="OFTC01000001">
    <property type="protein sequence ID" value="SOZ34146.1"/>
    <property type="molecule type" value="Genomic_DNA"/>
</dbReference>
<evidence type="ECO:0000313" key="3">
    <source>
        <dbReference type="Proteomes" id="UP000255168"/>
    </source>
</evidence>
<accession>A0A375H3M7</accession>
<dbReference type="Proteomes" id="UP000256710">
    <property type="component" value="Unassembled WGS sequence"/>
</dbReference>
<gene>
    <name evidence="1" type="ORF">CBM2605_A10030</name>
    <name evidence="2" type="ORF">CBM2607_10010</name>
</gene>
<dbReference type="EMBL" id="LT984806">
    <property type="protein sequence ID" value="SPD45073.1"/>
    <property type="molecule type" value="Genomic_DNA"/>
</dbReference>
<protein>
    <submittedName>
        <fullName evidence="2">Uncharacterized protein</fullName>
    </submittedName>
</protein>
<sequence>MLAGAVRYIMTKISEISDCSHR</sequence>
<evidence type="ECO:0000313" key="2">
    <source>
        <dbReference type="EMBL" id="SPD45073.1"/>
    </source>
</evidence>
<keyword evidence="4" id="KW-1185">Reference proteome</keyword>
<proteinExistence type="predicted"/>
<evidence type="ECO:0000313" key="4">
    <source>
        <dbReference type="Proteomes" id="UP000256710"/>
    </source>
</evidence>